<dbReference type="AlphaFoldDB" id="A0A1Y6FU98"/>
<dbReference type="Pfam" id="PF07238">
    <property type="entry name" value="PilZ"/>
    <property type="match status" value="1"/>
</dbReference>
<proteinExistence type="predicted"/>
<dbReference type="InterPro" id="IPR009875">
    <property type="entry name" value="PilZ_domain"/>
</dbReference>
<keyword evidence="3" id="KW-1185">Reference proteome</keyword>
<accession>A0A1Y6FU98</accession>
<dbReference type="RefSeq" id="WP_381454371.1">
    <property type="nucleotide sequence ID" value="NZ_JBHUNO010000001.1"/>
</dbReference>
<dbReference type="Proteomes" id="UP000194469">
    <property type="component" value="Unassembled WGS sequence"/>
</dbReference>
<organism evidence="2 3">
    <name type="scientific">Sphingopyxis terrae subsp. ummariensis</name>
    <dbReference type="NCBI Taxonomy" id="429001"/>
    <lineage>
        <taxon>Bacteria</taxon>
        <taxon>Pseudomonadati</taxon>
        <taxon>Pseudomonadota</taxon>
        <taxon>Alphaproteobacteria</taxon>
        <taxon>Sphingomonadales</taxon>
        <taxon>Sphingomonadaceae</taxon>
        <taxon>Sphingopyxis</taxon>
    </lineage>
</organism>
<reference evidence="3" key="1">
    <citation type="submission" date="2017-04" db="EMBL/GenBank/DDBJ databases">
        <authorList>
            <person name="Varghese N."/>
            <person name="Submissions S."/>
        </authorList>
    </citation>
    <scope>NUCLEOTIDE SEQUENCE [LARGE SCALE GENOMIC DNA]</scope>
    <source>
        <strain evidence="3">UI2</strain>
    </source>
</reference>
<evidence type="ECO:0000313" key="3">
    <source>
        <dbReference type="Proteomes" id="UP000194469"/>
    </source>
</evidence>
<dbReference type="Gene3D" id="2.40.10.220">
    <property type="entry name" value="predicted glycosyltransferase like domains"/>
    <property type="match status" value="1"/>
</dbReference>
<dbReference type="EMBL" id="FXWL01000004">
    <property type="protein sequence ID" value="SMQ79182.1"/>
    <property type="molecule type" value="Genomic_DNA"/>
</dbReference>
<dbReference type="SUPFAM" id="SSF141371">
    <property type="entry name" value="PilZ domain-like"/>
    <property type="match status" value="1"/>
</dbReference>
<protein>
    <submittedName>
        <fullName evidence="2">PilZ domain-containing protein</fullName>
    </submittedName>
</protein>
<name>A0A1Y6FU98_9SPHN</name>
<gene>
    <name evidence="2" type="ORF">SAMN06295984_3127</name>
</gene>
<feature type="domain" description="PilZ" evidence="1">
    <location>
        <begin position="43"/>
        <end position="119"/>
    </location>
</feature>
<sequence length="143" mass="15124">MRYDESGTPISADGFAQAAGLLLFEDAAVAADRRASERDGPSRRRAPRVELQAAVRLRGAAQGAVEARILNLSAGGCCLALKAGLFDAGDLVTIKIEGVEHWSGTVQWCVGDEAGIAFDRPFYPAVFDAIVAIHKGRVADAVR</sequence>
<dbReference type="GO" id="GO:0035438">
    <property type="term" value="F:cyclic-di-GMP binding"/>
    <property type="evidence" value="ECO:0007669"/>
    <property type="project" value="InterPro"/>
</dbReference>
<evidence type="ECO:0000259" key="1">
    <source>
        <dbReference type="Pfam" id="PF07238"/>
    </source>
</evidence>
<evidence type="ECO:0000313" key="2">
    <source>
        <dbReference type="EMBL" id="SMQ79182.1"/>
    </source>
</evidence>